<dbReference type="InterPro" id="IPR013196">
    <property type="entry name" value="HTH_11"/>
</dbReference>
<keyword evidence="2" id="KW-0804">Transcription</keyword>
<dbReference type="InterPro" id="IPR036390">
    <property type="entry name" value="WH_DNA-bd_sf"/>
</dbReference>
<evidence type="ECO:0000259" key="3">
    <source>
        <dbReference type="Pfam" id="PF05043"/>
    </source>
</evidence>
<dbReference type="AlphaFoldDB" id="A0A366K2A1"/>
<dbReference type="STRING" id="1399.VL14_11695"/>
<reference evidence="5 6" key="1">
    <citation type="submission" date="2018-06" db="EMBL/GenBank/DDBJ databases">
        <title>Freshwater and sediment microbial communities from various areas in North America, analyzing microbe dynamics in response to fracking.</title>
        <authorList>
            <person name="Lamendella R."/>
        </authorList>
    </citation>
    <scope>NUCLEOTIDE SEQUENCE [LARGE SCALE GENOMIC DNA]</scope>
    <source>
        <strain evidence="5 6">14_TX</strain>
    </source>
</reference>
<name>A0A366K2A1_CYTFI</name>
<evidence type="ECO:0000259" key="4">
    <source>
        <dbReference type="Pfam" id="PF08279"/>
    </source>
</evidence>
<evidence type="ECO:0000313" key="5">
    <source>
        <dbReference type="EMBL" id="RBP95855.1"/>
    </source>
</evidence>
<dbReference type="InterPro" id="IPR036388">
    <property type="entry name" value="WH-like_DNA-bd_sf"/>
</dbReference>
<dbReference type="OrthoDB" id="2200207at2"/>
<evidence type="ECO:0000256" key="2">
    <source>
        <dbReference type="ARBA" id="ARBA00023163"/>
    </source>
</evidence>
<dbReference type="Pfam" id="PF08279">
    <property type="entry name" value="HTH_11"/>
    <property type="match status" value="1"/>
</dbReference>
<comment type="caution">
    <text evidence="5">The sequence shown here is derived from an EMBL/GenBank/DDBJ whole genome shotgun (WGS) entry which is preliminary data.</text>
</comment>
<dbReference type="InterPro" id="IPR050661">
    <property type="entry name" value="BglG_antiterminators"/>
</dbReference>
<keyword evidence="1" id="KW-0805">Transcription regulation</keyword>
<dbReference type="PANTHER" id="PTHR30185:SF18">
    <property type="entry name" value="TRANSCRIPTIONAL REGULATOR MTLR"/>
    <property type="match status" value="1"/>
</dbReference>
<dbReference type="RefSeq" id="WP_113881397.1">
    <property type="nucleotide sequence ID" value="NZ_QNSF01000002.1"/>
</dbReference>
<protein>
    <submittedName>
        <fullName evidence="5">Transcriptional antiterminator</fullName>
    </submittedName>
</protein>
<gene>
    <name evidence="5" type="ORF">DFO70_102180</name>
</gene>
<proteinExistence type="predicted"/>
<dbReference type="SUPFAM" id="SSF46785">
    <property type="entry name" value="Winged helix' DNA-binding domain"/>
    <property type="match status" value="1"/>
</dbReference>
<dbReference type="Gene3D" id="1.10.10.10">
    <property type="entry name" value="Winged helix-like DNA-binding domain superfamily/Winged helix DNA-binding domain"/>
    <property type="match status" value="1"/>
</dbReference>
<keyword evidence="6" id="KW-1185">Reference proteome</keyword>
<feature type="domain" description="Helix-turn-helix type 11" evidence="4">
    <location>
        <begin position="12"/>
        <end position="47"/>
    </location>
</feature>
<dbReference type="EMBL" id="QNSF01000002">
    <property type="protein sequence ID" value="RBP95855.1"/>
    <property type="molecule type" value="Genomic_DNA"/>
</dbReference>
<dbReference type="InterPro" id="IPR007737">
    <property type="entry name" value="Mga_HTH"/>
</dbReference>
<evidence type="ECO:0000313" key="6">
    <source>
        <dbReference type="Proteomes" id="UP000252731"/>
    </source>
</evidence>
<accession>A0A366K2A1</accession>
<organism evidence="5 6">
    <name type="scientific">Cytobacillus firmus</name>
    <name type="common">Bacillus firmus</name>
    <dbReference type="NCBI Taxonomy" id="1399"/>
    <lineage>
        <taxon>Bacteria</taxon>
        <taxon>Bacillati</taxon>
        <taxon>Bacillota</taxon>
        <taxon>Bacilli</taxon>
        <taxon>Bacillales</taxon>
        <taxon>Bacillaceae</taxon>
        <taxon>Cytobacillus</taxon>
    </lineage>
</organism>
<feature type="domain" description="Mga helix-turn-helix" evidence="3">
    <location>
        <begin position="73"/>
        <end position="154"/>
    </location>
</feature>
<dbReference type="PANTHER" id="PTHR30185">
    <property type="entry name" value="CRYPTIC BETA-GLUCOSIDE BGL OPERON ANTITERMINATOR"/>
    <property type="match status" value="1"/>
</dbReference>
<dbReference type="Gene3D" id="3.40.50.2300">
    <property type="match status" value="1"/>
</dbReference>
<evidence type="ECO:0000256" key="1">
    <source>
        <dbReference type="ARBA" id="ARBA00023015"/>
    </source>
</evidence>
<dbReference type="Proteomes" id="UP000252731">
    <property type="component" value="Unassembled WGS sequence"/>
</dbReference>
<sequence length="503" mass="59510">MNRFYKRYSDLIFHLLSENKWISLAQLAERTGFSKSTIWRDLEFLDTILPEDWKLERHEAFGVRLRKPESGTLESILREIRDKNTYFHTLKLILLSDGIDISLISNEVHISRSTAYRHIEKLQEVLQESQLTLTSSPFKVVGDERDIRRFIMQYLDLMSFKPEAEKDWPYSGDFQSALLVQTSSYSMTLRTGAVQRLKMILYISNLRMSMGYFVSFPKTLVDAYKESKFFLSAKEIVHFMAKANIPSRETQLQEILFFAIYLMSEERPTNRSEHLRYLRRRRIGEREHPFSVYLEDLSNIAGFNLTDDDIFLFHIYQTFKRIYLEKELNTETLHSSMMQYLPYYETNPLFKTIEDLGVKTFSKVPLIFKKLDVLEIFTLLQAAILRKRNRHVIQAALVCRTYYEKDYIREVLNYHFGKQLSISTLDSSSIDLISEYEEFDLVISTDFDHSSKLKDLPAINVSAFPTGSELMEIKQFIHDHFLKQMDLDKEMIYPFEKQDEPYS</sequence>
<dbReference type="Pfam" id="PF05043">
    <property type="entry name" value="Mga"/>
    <property type="match status" value="1"/>
</dbReference>